<dbReference type="InterPro" id="IPR038595">
    <property type="entry name" value="LOR_sf"/>
</dbReference>
<dbReference type="EMBL" id="MCFH01000016">
    <property type="protein sequence ID" value="ORX52240.1"/>
    <property type="molecule type" value="Genomic_DNA"/>
</dbReference>
<evidence type="ECO:0000256" key="1">
    <source>
        <dbReference type="ARBA" id="ARBA00005437"/>
    </source>
</evidence>
<dbReference type="Pfam" id="PF04525">
    <property type="entry name" value="LOR"/>
    <property type="match status" value="1"/>
</dbReference>
<proteinExistence type="inferred from homology"/>
<reference evidence="2 3" key="2">
    <citation type="submission" date="2016-08" db="EMBL/GenBank/DDBJ databases">
        <title>Pervasive Adenine N6-methylation of Active Genes in Fungi.</title>
        <authorList>
            <consortium name="DOE Joint Genome Institute"/>
            <person name="Mondo S.J."/>
            <person name="Dannebaum R.O."/>
            <person name="Kuo R.C."/>
            <person name="Labutti K."/>
            <person name="Haridas S."/>
            <person name="Kuo A."/>
            <person name="Salamov A."/>
            <person name="Ahrendt S.R."/>
            <person name="Lipzen A."/>
            <person name="Sullivan W."/>
            <person name="Andreopoulos W.B."/>
            <person name="Clum A."/>
            <person name="Lindquist E."/>
            <person name="Daum C."/>
            <person name="Ramamoorthy G.K."/>
            <person name="Gryganskyi A."/>
            <person name="Culley D."/>
            <person name="Magnuson J.K."/>
            <person name="James T.Y."/>
            <person name="O'Malley M.A."/>
            <person name="Stajich J.E."/>
            <person name="Spatafora J.W."/>
            <person name="Visel A."/>
            <person name="Grigoriev I.V."/>
        </authorList>
    </citation>
    <scope>NUCLEOTIDE SEQUENCE [LARGE SCALE GENOMIC DNA]</scope>
    <source>
        <strain evidence="3">finn</strain>
    </source>
</reference>
<dbReference type="Gene3D" id="2.40.160.200">
    <property type="entry name" value="LURP1-related"/>
    <property type="match status" value="1"/>
</dbReference>
<dbReference type="PANTHER" id="PTHR31087">
    <property type="match status" value="1"/>
</dbReference>
<comment type="similarity">
    <text evidence="1">Belongs to the LOR family.</text>
</comment>
<protein>
    <recommendedName>
        <fullName evidence="4">DUF567-domain-containing protein</fullName>
    </recommendedName>
</protein>
<keyword evidence="3" id="KW-1185">Reference proteome</keyword>
<dbReference type="SUPFAM" id="SSF54518">
    <property type="entry name" value="Tubby C-terminal domain-like"/>
    <property type="match status" value="1"/>
</dbReference>
<dbReference type="STRING" id="1754191.A0A1Y1VC49"/>
<comment type="caution">
    <text evidence="2">The sequence shown here is derived from an EMBL/GenBank/DDBJ whole genome shotgun (WGS) entry which is preliminary data.</text>
</comment>
<gene>
    <name evidence="2" type="ORF">BCR36DRAFT_582740</name>
</gene>
<dbReference type="InterPro" id="IPR007612">
    <property type="entry name" value="LOR"/>
</dbReference>
<organism evidence="2 3">
    <name type="scientific">Piromyces finnis</name>
    <dbReference type="NCBI Taxonomy" id="1754191"/>
    <lineage>
        <taxon>Eukaryota</taxon>
        <taxon>Fungi</taxon>
        <taxon>Fungi incertae sedis</taxon>
        <taxon>Chytridiomycota</taxon>
        <taxon>Chytridiomycota incertae sedis</taxon>
        <taxon>Neocallimastigomycetes</taxon>
        <taxon>Neocallimastigales</taxon>
        <taxon>Neocallimastigaceae</taxon>
        <taxon>Piromyces</taxon>
    </lineage>
</organism>
<name>A0A1Y1VC49_9FUNG</name>
<dbReference type="OrthoDB" id="97518at2759"/>
<dbReference type="InterPro" id="IPR025659">
    <property type="entry name" value="Tubby-like_C"/>
</dbReference>
<reference evidence="2 3" key="1">
    <citation type="submission" date="2016-08" db="EMBL/GenBank/DDBJ databases">
        <title>Genomes of anaerobic fungi encode conserved fungal cellulosomes for biomass hydrolysis.</title>
        <authorList>
            <consortium name="DOE Joint Genome Institute"/>
            <person name="Haitjema C.H."/>
            <person name="Gilmore S.P."/>
            <person name="Henske J.K."/>
            <person name="Solomon K.V."/>
            <person name="De Groot R."/>
            <person name="Kuo A."/>
            <person name="Mondo S.J."/>
            <person name="Salamov A.A."/>
            <person name="Labutti K."/>
            <person name="Zhao Z."/>
            <person name="Chiniquy J."/>
            <person name="Barry K."/>
            <person name="Brewer H.M."/>
            <person name="Purvine S.O."/>
            <person name="Wright A.T."/>
            <person name="Boxma B."/>
            <person name="Van Alen T."/>
            <person name="Hackstein J.H."/>
            <person name="Baker S.E."/>
            <person name="Grigoriev I.V."/>
            <person name="O'Malley M.A."/>
        </authorList>
    </citation>
    <scope>NUCLEOTIDE SEQUENCE [LARGE SCALE GENOMIC DNA]</scope>
    <source>
        <strain evidence="3">finn</strain>
    </source>
</reference>
<sequence>MGYQDNAVIEPPNNIVAVESRFVFNKPITLVINTKLSLSSKDFTIKDVEGRDYFRCKGNSLNITDKKVLYDLYEIPILNIKNQLLSLKDKSTIYLGSNSEKVIATINQKNMMNLNKYTLEFFNQAQDKNEFLDMKCNIMGSSCGIFYGKEKEGAPMVCKITRKINASILSSESNYYVEIAPGVDIALIVAATICFDQLKKE</sequence>
<dbReference type="PANTHER" id="PTHR31087:SF161">
    <property type="entry name" value="TUBBY C 2 FAMILY PROTEIN"/>
    <property type="match status" value="1"/>
</dbReference>
<accession>A0A1Y1VC49</accession>
<evidence type="ECO:0000313" key="2">
    <source>
        <dbReference type="EMBL" id="ORX52240.1"/>
    </source>
</evidence>
<dbReference type="Proteomes" id="UP000193719">
    <property type="component" value="Unassembled WGS sequence"/>
</dbReference>
<dbReference type="AlphaFoldDB" id="A0A1Y1VC49"/>
<evidence type="ECO:0008006" key="4">
    <source>
        <dbReference type="Google" id="ProtNLM"/>
    </source>
</evidence>
<evidence type="ECO:0000313" key="3">
    <source>
        <dbReference type="Proteomes" id="UP000193719"/>
    </source>
</evidence>